<evidence type="ECO:0000313" key="1">
    <source>
        <dbReference type="EMBL" id="MCM2372799.1"/>
    </source>
</evidence>
<protein>
    <submittedName>
        <fullName evidence="1">Uncharacterized protein</fullName>
    </submittedName>
</protein>
<comment type="caution">
    <text evidence="1">The sequence shown here is derived from an EMBL/GenBank/DDBJ whole genome shotgun (WGS) entry which is preliminary data.</text>
</comment>
<sequence length="114" mass="13116">MAKCDQGYLCEVCGEEVTSIVESDLYLRYVLGQLDAEKLHVSPERHLACNPVLAQYIDDDRFEPVTVDGEFDKRLLDPEYVARHTLRVSRAYRRLREIAASESPISLLEYPLKN</sequence>
<organism evidence="1 2">
    <name type="scientific">Aporhodopirellula aestuarii</name>
    <dbReference type="NCBI Taxonomy" id="2950107"/>
    <lineage>
        <taxon>Bacteria</taxon>
        <taxon>Pseudomonadati</taxon>
        <taxon>Planctomycetota</taxon>
        <taxon>Planctomycetia</taxon>
        <taxon>Pirellulales</taxon>
        <taxon>Pirellulaceae</taxon>
        <taxon>Aporhodopirellula</taxon>
    </lineage>
</organism>
<reference evidence="1 2" key="1">
    <citation type="journal article" date="2022" name="Syst. Appl. Microbiol.">
        <title>Rhodopirellula aestuarii sp. nov., a novel member of the genus Rhodopirellula isolated from brackish sediments collected in the Tagus River estuary, Portugal.</title>
        <authorList>
            <person name="Vitorino I.R."/>
            <person name="Klimek D."/>
            <person name="Calusinska M."/>
            <person name="Lobo-da-Cunha A."/>
            <person name="Vasconcelos V."/>
            <person name="Lage O.M."/>
        </authorList>
    </citation>
    <scope>NUCLEOTIDE SEQUENCE [LARGE SCALE GENOMIC DNA]</scope>
    <source>
        <strain evidence="1 2">ICT_H3.1</strain>
    </source>
</reference>
<accession>A0ABT0U786</accession>
<proteinExistence type="predicted"/>
<evidence type="ECO:0000313" key="2">
    <source>
        <dbReference type="Proteomes" id="UP001202961"/>
    </source>
</evidence>
<dbReference type="Proteomes" id="UP001202961">
    <property type="component" value="Unassembled WGS sequence"/>
</dbReference>
<name>A0ABT0U786_9BACT</name>
<gene>
    <name evidence="1" type="ORF">NB063_19465</name>
</gene>
<dbReference type="EMBL" id="JAMQBK010000054">
    <property type="protein sequence ID" value="MCM2372799.1"/>
    <property type="molecule type" value="Genomic_DNA"/>
</dbReference>
<dbReference type="RefSeq" id="WP_250930433.1">
    <property type="nucleotide sequence ID" value="NZ_JAMQBK010000054.1"/>
</dbReference>
<keyword evidence="2" id="KW-1185">Reference proteome</keyword>